<evidence type="ECO:0000313" key="2">
    <source>
        <dbReference type="Proteomes" id="UP000829447"/>
    </source>
</evidence>
<name>A0ACC5X123_PANGG</name>
<organism evidence="1 2">
    <name type="scientific">Pangasianodon gigas</name>
    <name type="common">Mekong giant catfish</name>
    <name type="synonym">Pangasius gigas</name>
    <dbReference type="NCBI Taxonomy" id="30993"/>
    <lineage>
        <taxon>Eukaryota</taxon>
        <taxon>Metazoa</taxon>
        <taxon>Chordata</taxon>
        <taxon>Craniata</taxon>
        <taxon>Vertebrata</taxon>
        <taxon>Euteleostomi</taxon>
        <taxon>Actinopterygii</taxon>
        <taxon>Neopterygii</taxon>
        <taxon>Teleostei</taxon>
        <taxon>Ostariophysi</taxon>
        <taxon>Siluriformes</taxon>
        <taxon>Pangasiidae</taxon>
        <taxon>Pangasianodon</taxon>
    </lineage>
</organism>
<dbReference type="EMBL" id="CM040466">
    <property type="protein sequence ID" value="MCI4384826.1"/>
    <property type="molecule type" value="Genomic_DNA"/>
</dbReference>
<reference evidence="1 2" key="1">
    <citation type="journal article" date="2022" name="bioRxiv">
        <title>An ancient truncated duplication of the anti-Mullerian hormone receptor type 2 gene is a potential conserved master sex determinant in the Pangasiidae catfish family.</title>
        <authorList>
            <person name="Wen M."/>
            <person name="Pan Q."/>
            <person name="Jouanno E."/>
            <person name="Montfort J."/>
            <person name="Zahm M."/>
            <person name="Cabau C."/>
            <person name="Klopp C."/>
            <person name="Iampietro C."/>
            <person name="Roques C."/>
            <person name="Bouchez O."/>
            <person name="Castinel A."/>
            <person name="Donnadieu C."/>
            <person name="Parrinello H."/>
            <person name="Poncet C."/>
            <person name="Belmonte E."/>
            <person name="Gautier V."/>
            <person name="Avarre J.-C."/>
            <person name="Dugue R."/>
            <person name="Gustiano R."/>
            <person name="Ha T.T.T."/>
            <person name="Campet M."/>
            <person name="Sriphairoj K."/>
            <person name="Ribolli J."/>
            <person name="de Almeida F.L."/>
            <person name="Desvignes T."/>
            <person name="Postlethwait J.H."/>
            <person name="Bucao C.F."/>
            <person name="Robinson-Rechavi M."/>
            <person name="Bobe J."/>
            <person name="Herpin A."/>
            <person name="Guiguen Y."/>
        </authorList>
    </citation>
    <scope>NUCLEOTIDE SEQUENCE [LARGE SCALE GENOMIC DNA]</scope>
    <source>
        <strain evidence="1">YG-Dec2019</strain>
    </source>
</reference>
<protein>
    <submittedName>
        <fullName evidence="1">Uncharacterized protein</fullName>
    </submittedName>
</protein>
<gene>
    <name evidence="1" type="ORF">PGIGA_G00043310</name>
</gene>
<evidence type="ECO:0000313" key="1">
    <source>
        <dbReference type="EMBL" id="MCI4384826.1"/>
    </source>
</evidence>
<keyword evidence="2" id="KW-1185">Reference proteome</keyword>
<sequence>MGTQPQREVARPRLYPVFILFHCSISCHVTRHGYEIYQPYAFLLACTDRQALRTTFFFYLLRDSKTFLSLKEASTRVPVAAELPFFFLGFILEILRCLQSR</sequence>
<dbReference type="Proteomes" id="UP000829447">
    <property type="component" value="Linkage Group LG13"/>
</dbReference>
<accession>A0ACC5X123</accession>
<comment type="caution">
    <text evidence="1">The sequence shown here is derived from an EMBL/GenBank/DDBJ whole genome shotgun (WGS) entry which is preliminary data.</text>
</comment>
<proteinExistence type="predicted"/>